<evidence type="ECO:0000259" key="1">
    <source>
        <dbReference type="Pfam" id="PF08928"/>
    </source>
</evidence>
<gene>
    <name evidence="3" type="ORF">HMPREF0557_01413</name>
</gene>
<keyword evidence="4" id="KW-1185">Reference proteome</keyword>
<dbReference type="SUPFAM" id="SSF140731">
    <property type="entry name" value="PA2201 C-terminal domain-like"/>
    <property type="match status" value="1"/>
</dbReference>
<dbReference type="EMBL" id="AGCN01000031">
    <property type="protein sequence ID" value="EHN61405.1"/>
    <property type="molecule type" value="Genomic_DNA"/>
</dbReference>
<evidence type="ECO:0000259" key="2">
    <source>
        <dbReference type="Pfam" id="PF08929"/>
    </source>
</evidence>
<dbReference type="Pfam" id="PF08929">
    <property type="entry name" value="PoNi_C"/>
    <property type="match status" value="1"/>
</dbReference>
<dbReference type="AlphaFoldDB" id="A0AB72Z935"/>
<sequence>MLWNVYWIQLVKKWKIRIEVIIMRDIRKDKKYFEEYLTKADQRLLKFNEVLELGKIKFPNNKEKEREGNGFLLDISLYKLNALYSMGKEIDSIRKYYYEVVEYMKKGWNFKSYNTMLWMVSWGILLDASSEVMESLHELQSKSKKEDFLIDYLFHANNSNWKINTKELLFPKDFKTLQELVQLDDKEEMINKLKYYLENEWYKIYDDTGWHESHNHYEKIYSGYWSWESGAIAKILQLNDKDLKNLPYYPYDLVHYKGN</sequence>
<evidence type="ECO:0000313" key="4">
    <source>
        <dbReference type="Proteomes" id="UP000003597"/>
    </source>
</evidence>
<reference evidence="3 4" key="1">
    <citation type="submission" date="2011-08" db="EMBL/GenBank/DDBJ databases">
        <authorList>
            <person name="Weinstock G."/>
            <person name="Sodergren E."/>
            <person name="Clifton S."/>
            <person name="Fulton L."/>
            <person name="Fulton B."/>
            <person name="Courtney L."/>
            <person name="Fronick C."/>
            <person name="Harrison M."/>
            <person name="Strong C."/>
            <person name="Farmer C."/>
            <person name="Delahaunty K."/>
            <person name="Markovic C."/>
            <person name="Hall O."/>
            <person name="Minx P."/>
            <person name="Tomlinson C."/>
            <person name="Mitreva M."/>
            <person name="Hou S."/>
            <person name="Chen J."/>
            <person name="Wollam A."/>
            <person name="Pepin K.H."/>
            <person name="Johnson M."/>
            <person name="Bhonagiri V."/>
            <person name="Zhang X."/>
            <person name="Suruliraj S."/>
            <person name="Warren W."/>
            <person name="Chinwalla A."/>
            <person name="Mardis E.R."/>
            <person name="Wilson R.K."/>
        </authorList>
    </citation>
    <scope>NUCLEOTIDE SEQUENCE [LARGE SCALE GENOMIC DNA]</scope>
    <source>
        <strain evidence="3 4">ATCC 33091</strain>
    </source>
</reference>
<comment type="caution">
    <text evidence="3">The sequence shown here is derived from an EMBL/GenBank/DDBJ whole genome shotgun (WGS) entry which is preliminary data.</text>
</comment>
<protein>
    <recommendedName>
        <fullName evidence="5">DUF1911 domain-containing protein</fullName>
    </recommendedName>
</protein>
<dbReference type="InterPro" id="IPR028983">
    <property type="entry name" value="PA2201-like_C"/>
</dbReference>
<proteinExistence type="predicted"/>
<feature type="domain" description="PoNi N-terminal" evidence="1">
    <location>
        <begin position="31"/>
        <end position="136"/>
    </location>
</feature>
<dbReference type="Pfam" id="PF08928">
    <property type="entry name" value="PoNi_N"/>
    <property type="match status" value="1"/>
</dbReference>
<name>A0AB72Z935_LISIO</name>
<dbReference type="InterPro" id="IPR015024">
    <property type="entry name" value="PoNi_N"/>
</dbReference>
<dbReference type="InterPro" id="IPR015025">
    <property type="entry name" value="PoNi_C"/>
</dbReference>
<evidence type="ECO:0000313" key="3">
    <source>
        <dbReference type="EMBL" id="EHN61405.1"/>
    </source>
</evidence>
<accession>A0AB72Z935</accession>
<organism evidence="3 4">
    <name type="scientific">Listeria innocua ATCC 33091</name>
    <dbReference type="NCBI Taxonomy" id="1002366"/>
    <lineage>
        <taxon>Bacteria</taxon>
        <taxon>Bacillati</taxon>
        <taxon>Bacillota</taxon>
        <taxon>Bacilli</taxon>
        <taxon>Bacillales</taxon>
        <taxon>Listeriaceae</taxon>
        <taxon>Listeria</taxon>
    </lineage>
</organism>
<dbReference type="Proteomes" id="UP000003597">
    <property type="component" value="Unassembled WGS sequence"/>
</dbReference>
<feature type="domain" description="PoNi C-terminal" evidence="2">
    <location>
        <begin position="146"/>
        <end position="253"/>
    </location>
</feature>
<dbReference type="Gene3D" id="1.10.3920.10">
    <property type="entry name" value="PA2201 C-terminal domain-like"/>
    <property type="match status" value="1"/>
</dbReference>
<evidence type="ECO:0008006" key="5">
    <source>
        <dbReference type="Google" id="ProtNLM"/>
    </source>
</evidence>